<evidence type="ECO:0000256" key="1">
    <source>
        <dbReference type="SAM" id="MobiDB-lite"/>
    </source>
</evidence>
<evidence type="ECO:0000256" key="2">
    <source>
        <dbReference type="SAM" id="Phobius"/>
    </source>
</evidence>
<evidence type="ECO:0000313" key="3">
    <source>
        <dbReference type="EMBL" id="KAK0737276.1"/>
    </source>
</evidence>
<feature type="compositionally biased region" description="Low complexity" evidence="1">
    <location>
        <begin position="134"/>
        <end position="194"/>
    </location>
</feature>
<proteinExistence type="predicted"/>
<feature type="region of interest" description="Disordered" evidence="1">
    <location>
        <begin position="296"/>
        <end position="332"/>
    </location>
</feature>
<dbReference type="EMBL" id="JAUKTV010000005">
    <property type="protein sequence ID" value="KAK0737276.1"/>
    <property type="molecule type" value="Genomic_DNA"/>
</dbReference>
<feature type="transmembrane region" description="Helical" evidence="2">
    <location>
        <begin position="200"/>
        <end position="221"/>
    </location>
</feature>
<keyword evidence="2" id="KW-0812">Transmembrane</keyword>
<evidence type="ECO:0000313" key="4">
    <source>
        <dbReference type="Proteomes" id="UP001172159"/>
    </source>
</evidence>
<name>A0AA40BN93_9PEZI</name>
<keyword evidence="4" id="KW-1185">Reference proteome</keyword>
<dbReference type="AlphaFoldDB" id="A0AA40BN93"/>
<feature type="region of interest" description="Disordered" evidence="1">
    <location>
        <begin position="130"/>
        <end position="194"/>
    </location>
</feature>
<sequence>MILLGSSRIYHCAVSQKSVSRCYYPNGNEARNDFPCNQDADGASTCCNGDMGYTCMTNKYCRSPKGDLVRGACTDPSFSSPECPKPCGNGTPGEIISGIGRFEVLASQARIWAEWSKSAKRFIVLEDPEPAAASTSTSTRVSTSSTSLAETESTTTTSQNQATDSLSPSSTPNSSNSSQFDASPSSAQSSSDSLSPAAKAGIAVGTIASALLLLVVLVMSYKLKKYKQGQQQTPPPEHGGYDATGRNYTPSHSNWSTAVTEADGNNGTGYVYGTAPKELPSARERPVNAQEMYDNTNGNYHNRPVPPYRQDSGTLGDGRVHGAVEMDGQGYR</sequence>
<accession>A0AA40BN93</accession>
<keyword evidence="2" id="KW-0472">Membrane</keyword>
<protein>
    <submittedName>
        <fullName evidence="3">Uncharacterized protein</fullName>
    </submittedName>
</protein>
<organism evidence="3 4">
    <name type="scientific">Apiosordaria backusii</name>
    <dbReference type="NCBI Taxonomy" id="314023"/>
    <lineage>
        <taxon>Eukaryota</taxon>
        <taxon>Fungi</taxon>
        <taxon>Dikarya</taxon>
        <taxon>Ascomycota</taxon>
        <taxon>Pezizomycotina</taxon>
        <taxon>Sordariomycetes</taxon>
        <taxon>Sordariomycetidae</taxon>
        <taxon>Sordariales</taxon>
        <taxon>Lasiosphaeriaceae</taxon>
        <taxon>Apiosordaria</taxon>
    </lineage>
</organism>
<comment type="caution">
    <text evidence="3">The sequence shown here is derived from an EMBL/GenBank/DDBJ whole genome shotgun (WGS) entry which is preliminary data.</text>
</comment>
<gene>
    <name evidence="3" type="ORF">B0T21DRAFT_383285</name>
</gene>
<dbReference type="Proteomes" id="UP001172159">
    <property type="component" value="Unassembled WGS sequence"/>
</dbReference>
<keyword evidence="2" id="KW-1133">Transmembrane helix</keyword>
<reference evidence="3" key="1">
    <citation type="submission" date="2023-06" db="EMBL/GenBank/DDBJ databases">
        <title>Genome-scale phylogeny and comparative genomics of the fungal order Sordariales.</title>
        <authorList>
            <consortium name="Lawrence Berkeley National Laboratory"/>
            <person name="Hensen N."/>
            <person name="Bonometti L."/>
            <person name="Westerberg I."/>
            <person name="Brannstrom I.O."/>
            <person name="Guillou S."/>
            <person name="Cros-Aarteil S."/>
            <person name="Calhoun S."/>
            <person name="Haridas S."/>
            <person name="Kuo A."/>
            <person name="Mondo S."/>
            <person name="Pangilinan J."/>
            <person name="Riley R."/>
            <person name="Labutti K."/>
            <person name="Andreopoulos B."/>
            <person name="Lipzen A."/>
            <person name="Chen C."/>
            <person name="Yanf M."/>
            <person name="Daum C."/>
            <person name="Ng V."/>
            <person name="Clum A."/>
            <person name="Steindorff A."/>
            <person name="Ohm R."/>
            <person name="Martin F."/>
            <person name="Silar P."/>
            <person name="Natvig D."/>
            <person name="Lalanne C."/>
            <person name="Gautier V."/>
            <person name="Ament-Velasquez S.L."/>
            <person name="Kruys A."/>
            <person name="Hutchinson M.I."/>
            <person name="Powell A.J."/>
            <person name="Barry K."/>
            <person name="Miller A.N."/>
            <person name="Grigoriev I.V."/>
            <person name="Debuchy R."/>
            <person name="Gladieux P."/>
            <person name="Thoren M.H."/>
            <person name="Johannesson H."/>
        </authorList>
    </citation>
    <scope>NUCLEOTIDE SEQUENCE</scope>
    <source>
        <strain evidence="3">CBS 540.89</strain>
    </source>
</reference>